<dbReference type="EC" id="2.3.1.39" evidence="1"/>
<dbReference type="InterPro" id="IPR014043">
    <property type="entry name" value="Acyl_transferase_dom"/>
</dbReference>
<dbReference type="InterPro" id="IPR050858">
    <property type="entry name" value="Mal-CoA-ACP_Trans/PKS_FabD"/>
</dbReference>
<evidence type="ECO:0000256" key="3">
    <source>
        <dbReference type="ARBA" id="ARBA00023315"/>
    </source>
</evidence>
<accession>A0A450S0T4</accession>
<evidence type="ECO:0000313" key="6">
    <source>
        <dbReference type="EMBL" id="VFJ45267.1"/>
    </source>
</evidence>
<dbReference type="GO" id="GO:0006633">
    <property type="term" value="P:fatty acid biosynthetic process"/>
    <property type="evidence" value="ECO:0007669"/>
    <property type="project" value="TreeGrafter"/>
</dbReference>
<dbReference type="Pfam" id="PF00698">
    <property type="entry name" value="Acyl_transf_1"/>
    <property type="match status" value="1"/>
</dbReference>
<dbReference type="Gene3D" id="3.40.366.10">
    <property type="entry name" value="Malonyl-Coenzyme A Acyl Carrier Protein, domain 2"/>
    <property type="match status" value="1"/>
</dbReference>
<organism evidence="6">
    <name type="scientific">Candidatus Kentrum sp. DK</name>
    <dbReference type="NCBI Taxonomy" id="2126562"/>
    <lineage>
        <taxon>Bacteria</taxon>
        <taxon>Pseudomonadati</taxon>
        <taxon>Pseudomonadota</taxon>
        <taxon>Gammaproteobacteria</taxon>
        <taxon>Candidatus Kentrum</taxon>
    </lineage>
</organism>
<dbReference type="AlphaFoldDB" id="A0A450S0T4"/>
<gene>
    <name evidence="6" type="ORF">BECKDK2373B_GA0170837_101012</name>
</gene>
<dbReference type="GO" id="GO:0004314">
    <property type="term" value="F:[acyl-carrier-protein] S-malonyltransferase activity"/>
    <property type="evidence" value="ECO:0007669"/>
    <property type="project" value="UniProtKB-EC"/>
</dbReference>
<proteinExistence type="predicted"/>
<dbReference type="SMART" id="SM00827">
    <property type="entry name" value="PKS_AT"/>
    <property type="match status" value="1"/>
</dbReference>
<name>A0A450S0T4_9GAMM</name>
<reference evidence="6" key="1">
    <citation type="submission" date="2019-02" db="EMBL/GenBank/DDBJ databases">
        <authorList>
            <person name="Gruber-Vodicka R. H."/>
            <person name="Seah K. B. B."/>
        </authorList>
    </citation>
    <scope>NUCLEOTIDE SEQUENCE</scope>
    <source>
        <strain evidence="6">BECK_DK47</strain>
    </source>
</reference>
<evidence type="ECO:0000256" key="1">
    <source>
        <dbReference type="ARBA" id="ARBA00013258"/>
    </source>
</evidence>
<dbReference type="GO" id="GO:0005829">
    <property type="term" value="C:cytosol"/>
    <property type="evidence" value="ECO:0007669"/>
    <property type="project" value="TreeGrafter"/>
</dbReference>
<protein>
    <recommendedName>
        <fullName evidence="1">[acyl-carrier-protein] S-malonyltransferase</fullName>
        <ecNumber evidence="1">2.3.1.39</ecNumber>
    </recommendedName>
</protein>
<dbReference type="InterPro" id="IPR001227">
    <property type="entry name" value="Ac_transferase_dom_sf"/>
</dbReference>
<dbReference type="SUPFAM" id="SSF52151">
    <property type="entry name" value="FabD/lysophospholipase-like"/>
    <property type="match status" value="1"/>
</dbReference>
<evidence type="ECO:0000256" key="2">
    <source>
        <dbReference type="ARBA" id="ARBA00022679"/>
    </source>
</evidence>
<dbReference type="PANTHER" id="PTHR42681:SF1">
    <property type="entry name" value="MALONYL-COA-ACYL CARRIER PROTEIN TRANSACYLASE, MITOCHONDRIAL"/>
    <property type="match status" value="1"/>
</dbReference>
<comment type="catalytic activity">
    <reaction evidence="4">
        <text>holo-[ACP] + malonyl-CoA = malonyl-[ACP] + CoA</text>
        <dbReference type="Rhea" id="RHEA:41792"/>
        <dbReference type="Rhea" id="RHEA-COMP:9623"/>
        <dbReference type="Rhea" id="RHEA-COMP:9685"/>
        <dbReference type="ChEBI" id="CHEBI:57287"/>
        <dbReference type="ChEBI" id="CHEBI:57384"/>
        <dbReference type="ChEBI" id="CHEBI:64479"/>
        <dbReference type="ChEBI" id="CHEBI:78449"/>
        <dbReference type="EC" id="2.3.1.39"/>
    </reaction>
</comment>
<sequence>MERVIKVGTFVGQGTLGKESEFKAKHPSVATLFEALKISKPTIALPQISAYRASTLLATHLGVEFDVVLGHSVGEYSALTSAGIIPSSDIGSKTISMRQDLMDTISVGRRPAAMITPHKDSTEAPEDFIRMVEEFIGQYEGVSIGLYNSPAWLVAVGSDEALDGALKQEKLPFVAKRLPLKGPFHSEEHYREVAEEKFRESLREDMKTWNLITDATCAVYSNVTGRKYTSQEDLFENLVRQIYTPVIFYPAIERIYKSARDLGKQVDFFDIGPGDRFLSKLIKQTLTDKPGYRAIAINTEEQASAYRTDPEKYVASLED</sequence>
<keyword evidence="3" id="KW-0012">Acyltransferase</keyword>
<dbReference type="EMBL" id="CAADEX010000010">
    <property type="protein sequence ID" value="VFJ45267.1"/>
    <property type="molecule type" value="Genomic_DNA"/>
</dbReference>
<dbReference type="InterPro" id="IPR016035">
    <property type="entry name" value="Acyl_Trfase/lysoPLipase"/>
</dbReference>
<keyword evidence="2 6" id="KW-0808">Transferase</keyword>
<dbReference type="PANTHER" id="PTHR42681">
    <property type="entry name" value="MALONYL-COA-ACYL CARRIER PROTEIN TRANSACYLASE, MITOCHONDRIAL"/>
    <property type="match status" value="1"/>
</dbReference>
<evidence type="ECO:0000256" key="4">
    <source>
        <dbReference type="ARBA" id="ARBA00048462"/>
    </source>
</evidence>
<evidence type="ECO:0000259" key="5">
    <source>
        <dbReference type="SMART" id="SM00827"/>
    </source>
</evidence>
<feature type="domain" description="Malonyl-CoA:ACP transacylase (MAT)" evidence="5">
    <location>
        <begin position="24"/>
        <end position="319"/>
    </location>
</feature>